<dbReference type="EMBL" id="JABFAC010000006">
    <property type="protein sequence ID" value="MBA0616292.1"/>
    <property type="molecule type" value="Genomic_DNA"/>
</dbReference>
<name>A0A7J8RSI0_GOSDV</name>
<dbReference type="Proteomes" id="UP000593561">
    <property type="component" value="Unassembled WGS sequence"/>
</dbReference>
<dbReference type="AlphaFoldDB" id="A0A7J8RSI0"/>
<protein>
    <submittedName>
        <fullName evidence="2">Uncharacterized protein</fullName>
    </submittedName>
</protein>
<feature type="signal peptide" evidence="1">
    <location>
        <begin position="1"/>
        <end position="28"/>
    </location>
</feature>
<organism evidence="2 3">
    <name type="scientific">Gossypium davidsonii</name>
    <name type="common">Davidson's cotton</name>
    <name type="synonym">Gossypium klotzschianum subsp. davidsonii</name>
    <dbReference type="NCBI Taxonomy" id="34287"/>
    <lineage>
        <taxon>Eukaryota</taxon>
        <taxon>Viridiplantae</taxon>
        <taxon>Streptophyta</taxon>
        <taxon>Embryophyta</taxon>
        <taxon>Tracheophyta</taxon>
        <taxon>Spermatophyta</taxon>
        <taxon>Magnoliopsida</taxon>
        <taxon>eudicotyledons</taxon>
        <taxon>Gunneridae</taxon>
        <taxon>Pentapetalae</taxon>
        <taxon>rosids</taxon>
        <taxon>malvids</taxon>
        <taxon>Malvales</taxon>
        <taxon>Malvaceae</taxon>
        <taxon>Malvoideae</taxon>
        <taxon>Gossypium</taxon>
    </lineage>
</organism>
<evidence type="ECO:0000256" key="1">
    <source>
        <dbReference type="SAM" id="SignalP"/>
    </source>
</evidence>
<accession>A0A7J8RSI0</accession>
<feature type="chain" id="PRO_5029442225" evidence="1">
    <location>
        <begin position="29"/>
        <end position="148"/>
    </location>
</feature>
<proteinExistence type="predicted"/>
<reference evidence="2 3" key="1">
    <citation type="journal article" date="2019" name="Genome Biol. Evol.">
        <title>Insights into the evolution of the New World diploid cottons (Gossypium, subgenus Houzingenia) based on genome sequencing.</title>
        <authorList>
            <person name="Grover C.E."/>
            <person name="Arick M.A. 2nd"/>
            <person name="Thrash A."/>
            <person name="Conover J.L."/>
            <person name="Sanders W.S."/>
            <person name="Peterson D.G."/>
            <person name="Frelichowski J.E."/>
            <person name="Scheffler J.A."/>
            <person name="Scheffler B.E."/>
            <person name="Wendel J.F."/>
        </authorList>
    </citation>
    <scope>NUCLEOTIDE SEQUENCE [LARGE SCALE GENOMIC DNA]</scope>
    <source>
        <strain evidence="2">27</strain>
        <tissue evidence="2">Leaf</tissue>
    </source>
</reference>
<comment type="caution">
    <text evidence="2">The sequence shown here is derived from an EMBL/GenBank/DDBJ whole genome shotgun (WGS) entry which is preliminary data.</text>
</comment>
<keyword evidence="1" id="KW-0732">Signal</keyword>
<evidence type="ECO:0000313" key="3">
    <source>
        <dbReference type="Proteomes" id="UP000593561"/>
    </source>
</evidence>
<gene>
    <name evidence="2" type="ORF">Godav_016350</name>
</gene>
<sequence>MEWCKKFAFLMVAMALLLQAMVPPTALAARNNVMEYNPLASIVSREGPGCIAKGGFCLFDLTSCCRPCGCLAGWCYNIDHDCNDNLGSCPVLHAELWSAWKGFFPALNCGFHRMVLEMDNVKILCSQEKAEHNAIVRRIRNIPVSHGK</sequence>
<keyword evidence="3" id="KW-1185">Reference proteome</keyword>
<evidence type="ECO:0000313" key="2">
    <source>
        <dbReference type="EMBL" id="MBA0616292.1"/>
    </source>
</evidence>